<comment type="caution">
    <text evidence="1">The sequence shown here is derived from an EMBL/GenBank/DDBJ whole genome shotgun (WGS) entry which is preliminary data.</text>
</comment>
<evidence type="ECO:0000313" key="2">
    <source>
        <dbReference type="Proteomes" id="UP000283513"/>
    </source>
</evidence>
<organism evidence="1 2">
    <name type="scientific">Roseburia intestinalis</name>
    <dbReference type="NCBI Taxonomy" id="166486"/>
    <lineage>
        <taxon>Bacteria</taxon>
        <taxon>Bacillati</taxon>
        <taxon>Bacillota</taxon>
        <taxon>Clostridia</taxon>
        <taxon>Lachnospirales</taxon>
        <taxon>Lachnospiraceae</taxon>
        <taxon>Roseburia</taxon>
    </lineage>
</organism>
<reference evidence="1 2" key="1">
    <citation type="submission" date="2018-08" db="EMBL/GenBank/DDBJ databases">
        <title>A genome reference for cultivated species of the human gut microbiota.</title>
        <authorList>
            <person name="Zou Y."/>
            <person name="Xue W."/>
            <person name="Luo G."/>
        </authorList>
    </citation>
    <scope>NUCLEOTIDE SEQUENCE [LARGE SCALE GENOMIC DNA]</scope>
    <source>
        <strain evidence="1 2">AM37-1AC</strain>
    </source>
</reference>
<dbReference type="RefSeq" id="WP_118598031.1">
    <property type="nucleotide sequence ID" value="NZ_QSHO01000008.1"/>
</dbReference>
<proteinExistence type="predicted"/>
<dbReference type="AlphaFoldDB" id="A0A3R6ARL6"/>
<evidence type="ECO:0000313" key="1">
    <source>
        <dbReference type="EMBL" id="RHC16768.1"/>
    </source>
</evidence>
<name>A0A3R6ARL6_9FIRM</name>
<dbReference type="EMBL" id="QSHO01000008">
    <property type="protein sequence ID" value="RHC16768.1"/>
    <property type="molecule type" value="Genomic_DNA"/>
</dbReference>
<protein>
    <submittedName>
        <fullName evidence="1">Uncharacterized protein</fullName>
    </submittedName>
</protein>
<sequence length="74" mass="8175">MQYIKAKFPNSTRSYTYRTEDSVKAGDTVVNAKGAKLTVTDESVDMAWVETYGADKVAVVKKYEELESGGDDES</sequence>
<dbReference type="Proteomes" id="UP000283513">
    <property type="component" value="Unassembled WGS sequence"/>
</dbReference>
<gene>
    <name evidence="1" type="ORF">DW856_10710</name>
</gene>
<accession>A0A3R6ARL6</accession>